<sequence>MIRKALPSDAKAIAQVHISSWQDAYRDLMPAQYLRSLDAYLAQRESFWMRAIESDESNVWVAQVDKHVVGWISVGASRDEDAAGANTGEVMAIYVLARYWQTGAGLALWKAGLQTLRALGFQGLTLWVLSRNERAIRFYRRAGCVADAGSERNLVRGGMTLEEVRYRLAFAAQQGDVHDGP</sequence>
<protein>
    <recommendedName>
        <fullName evidence="1">N-acetyltransferase domain-containing protein</fullName>
    </recommendedName>
</protein>
<name>A0A5E6MU09_PSEFL</name>
<dbReference type="SUPFAM" id="SSF55729">
    <property type="entry name" value="Acyl-CoA N-acyltransferases (Nat)"/>
    <property type="match status" value="1"/>
</dbReference>
<dbReference type="PROSITE" id="PS51186">
    <property type="entry name" value="GNAT"/>
    <property type="match status" value="1"/>
</dbReference>
<accession>A0A5E6MU09</accession>
<dbReference type="Pfam" id="PF00583">
    <property type="entry name" value="Acetyltransf_1"/>
    <property type="match status" value="1"/>
</dbReference>
<dbReference type="PANTHER" id="PTHR43617">
    <property type="entry name" value="L-AMINO ACID N-ACETYLTRANSFERASE"/>
    <property type="match status" value="1"/>
</dbReference>
<dbReference type="PANTHER" id="PTHR43617:SF34">
    <property type="entry name" value="PUTATIVE-RELATED"/>
    <property type="match status" value="1"/>
</dbReference>
<proteinExistence type="predicted"/>
<dbReference type="Gene3D" id="3.40.630.30">
    <property type="match status" value="1"/>
</dbReference>
<gene>
    <name evidence="2" type="ORF">PS683_03216</name>
</gene>
<evidence type="ECO:0000259" key="1">
    <source>
        <dbReference type="PROSITE" id="PS51186"/>
    </source>
</evidence>
<dbReference type="InterPro" id="IPR000182">
    <property type="entry name" value="GNAT_dom"/>
</dbReference>
<dbReference type="GO" id="GO:0016747">
    <property type="term" value="F:acyltransferase activity, transferring groups other than amino-acyl groups"/>
    <property type="evidence" value="ECO:0007669"/>
    <property type="project" value="InterPro"/>
</dbReference>
<evidence type="ECO:0000313" key="2">
    <source>
        <dbReference type="EMBL" id="VVM14901.1"/>
    </source>
</evidence>
<dbReference type="CDD" id="cd04301">
    <property type="entry name" value="NAT_SF"/>
    <property type="match status" value="1"/>
</dbReference>
<reference evidence="2" key="1">
    <citation type="submission" date="2019-09" db="EMBL/GenBank/DDBJ databases">
        <authorList>
            <person name="Chandra G."/>
            <person name="Truman W A."/>
        </authorList>
    </citation>
    <scope>NUCLEOTIDE SEQUENCE</scope>
    <source>
        <strain evidence="2">PS683</strain>
    </source>
</reference>
<feature type="domain" description="N-acetyltransferase" evidence="1">
    <location>
        <begin position="1"/>
        <end position="171"/>
    </location>
</feature>
<dbReference type="InterPro" id="IPR016181">
    <property type="entry name" value="Acyl_CoA_acyltransferase"/>
</dbReference>
<dbReference type="EMBL" id="LR700645">
    <property type="protein sequence ID" value="VVM14901.1"/>
    <property type="molecule type" value="Genomic_DNA"/>
</dbReference>
<organism evidence="2">
    <name type="scientific">Pseudomonas fluorescens</name>
    <dbReference type="NCBI Taxonomy" id="294"/>
    <lineage>
        <taxon>Bacteria</taxon>
        <taxon>Pseudomonadati</taxon>
        <taxon>Pseudomonadota</taxon>
        <taxon>Gammaproteobacteria</taxon>
        <taxon>Pseudomonadales</taxon>
        <taxon>Pseudomonadaceae</taxon>
        <taxon>Pseudomonas</taxon>
    </lineage>
</organism>
<dbReference type="InterPro" id="IPR050276">
    <property type="entry name" value="MshD_Acetyltransferase"/>
</dbReference>
<dbReference type="AlphaFoldDB" id="A0A5E6MU09"/>